<evidence type="ECO:0000256" key="6">
    <source>
        <dbReference type="ARBA" id="ARBA00022692"/>
    </source>
</evidence>
<keyword evidence="4 11" id="KW-1003">Cell membrane</keyword>
<keyword evidence="7 11" id="KW-1133">Transmembrane helix</keyword>
<evidence type="ECO:0000256" key="4">
    <source>
        <dbReference type="ARBA" id="ARBA00022475"/>
    </source>
</evidence>
<dbReference type="NCBIfam" id="NF001843">
    <property type="entry name" value="PRK00567.1-4"/>
    <property type="match status" value="1"/>
</dbReference>
<dbReference type="Gene3D" id="1.10.1200.120">
    <property type="entry name" value="Large-conductance mechanosensitive channel, MscL, domain 1"/>
    <property type="match status" value="1"/>
</dbReference>
<dbReference type="InterPro" id="IPR001185">
    <property type="entry name" value="MS_channel"/>
</dbReference>
<dbReference type="HAMAP" id="MF_00115">
    <property type="entry name" value="MscL"/>
    <property type="match status" value="1"/>
</dbReference>
<comment type="subunit">
    <text evidence="11">Homopentamer.</text>
</comment>
<evidence type="ECO:0000313" key="12">
    <source>
        <dbReference type="EMBL" id="KGO98913.1"/>
    </source>
</evidence>
<keyword evidence="6 11" id="KW-0812">Transmembrane</keyword>
<sequence length="144" mass="15615">MGMVSEFKEFIARGNVVDLAVAVVIGGAFGQITTALVDGVITPVIGLALGRVDFSQLFISLDGNEYETLAAAQEAAAPVITYGAFIQTVLDFLLIAFVIFMMLRAYNRLKKKQEEAPAEEKPAEPSEEVVLLREIRDALRRPGA</sequence>
<dbReference type="EMBL" id="AVBH01000041">
    <property type="protein sequence ID" value="KGO98913.1"/>
    <property type="molecule type" value="Genomic_DNA"/>
</dbReference>
<dbReference type="AlphaFoldDB" id="A0A0A0M7E6"/>
<reference evidence="12 13" key="1">
    <citation type="submission" date="2013-08" db="EMBL/GenBank/DDBJ databases">
        <title>Genomic analysis of Lysobacter defluvii.</title>
        <authorList>
            <person name="Wang Q."/>
            <person name="Wang G."/>
        </authorList>
    </citation>
    <scope>NUCLEOTIDE SEQUENCE [LARGE SCALE GENOMIC DNA]</scope>
    <source>
        <strain evidence="12 13">IMMIB APB-9</strain>
    </source>
</reference>
<proteinExistence type="inferred from homology"/>
<organism evidence="12 13">
    <name type="scientific">Lysobacter defluvii IMMIB APB-9 = DSM 18482</name>
    <dbReference type="NCBI Taxonomy" id="1385515"/>
    <lineage>
        <taxon>Bacteria</taxon>
        <taxon>Pseudomonadati</taxon>
        <taxon>Pseudomonadota</taxon>
        <taxon>Gammaproteobacteria</taxon>
        <taxon>Lysobacterales</taxon>
        <taxon>Lysobacteraceae</taxon>
        <taxon>Novilysobacter</taxon>
    </lineage>
</organism>
<dbReference type="PRINTS" id="PR01264">
    <property type="entry name" value="MECHCHANNEL"/>
</dbReference>
<comment type="caution">
    <text evidence="11">Lacks conserved residue(s) required for the propagation of feature annotation.</text>
</comment>
<dbReference type="PANTHER" id="PTHR30266">
    <property type="entry name" value="MECHANOSENSITIVE CHANNEL MSCL"/>
    <property type="match status" value="1"/>
</dbReference>
<protein>
    <recommendedName>
        <fullName evidence="11">Large-conductance mechanosensitive channel</fullName>
    </recommendedName>
</protein>
<comment type="caution">
    <text evidence="12">The sequence shown here is derived from an EMBL/GenBank/DDBJ whole genome shotgun (WGS) entry which is preliminary data.</text>
</comment>
<keyword evidence="10 11" id="KW-0407">Ion channel</keyword>
<dbReference type="STRING" id="1385515.GCA_000423325_00997"/>
<keyword evidence="3 11" id="KW-0813">Transport</keyword>
<evidence type="ECO:0000256" key="7">
    <source>
        <dbReference type="ARBA" id="ARBA00022989"/>
    </source>
</evidence>
<dbReference type="Pfam" id="PF01741">
    <property type="entry name" value="MscL"/>
    <property type="match status" value="1"/>
</dbReference>
<evidence type="ECO:0000256" key="9">
    <source>
        <dbReference type="ARBA" id="ARBA00023136"/>
    </source>
</evidence>
<keyword evidence="5 11" id="KW-0997">Cell inner membrane</keyword>
<dbReference type="SUPFAM" id="SSF81330">
    <property type="entry name" value="Gated mechanosensitive channel"/>
    <property type="match status" value="1"/>
</dbReference>
<dbReference type="GO" id="GO:0008381">
    <property type="term" value="F:mechanosensitive monoatomic ion channel activity"/>
    <property type="evidence" value="ECO:0007669"/>
    <property type="project" value="UniProtKB-UniRule"/>
</dbReference>
<evidence type="ECO:0000256" key="11">
    <source>
        <dbReference type="HAMAP-Rule" id="MF_00115"/>
    </source>
</evidence>
<evidence type="ECO:0000256" key="2">
    <source>
        <dbReference type="ARBA" id="ARBA00007254"/>
    </source>
</evidence>
<comment type="function">
    <text evidence="11">Channel that opens in response to stretch forces in the membrane lipid bilayer. May participate in the regulation of osmotic pressure changes within the cell.</text>
</comment>
<keyword evidence="9 11" id="KW-0472">Membrane</keyword>
<evidence type="ECO:0000256" key="10">
    <source>
        <dbReference type="ARBA" id="ARBA00023303"/>
    </source>
</evidence>
<dbReference type="NCBIfam" id="NF010557">
    <property type="entry name" value="PRK13952.1"/>
    <property type="match status" value="1"/>
</dbReference>
<dbReference type="OrthoDB" id="9810350at2"/>
<gene>
    <name evidence="11" type="primary">mscL</name>
    <name evidence="12" type="ORF">N791_13000</name>
</gene>
<keyword evidence="8 11" id="KW-0406">Ion transport</keyword>
<dbReference type="InterPro" id="IPR036019">
    <property type="entry name" value="MscL_channel"/>
</dbReference>
<comment type="subcellular location">
    <subcellularLocation>
        <location evidence="11">Cell inner membrane</location>
        <topology evidence="11">Multi-pass membrane protein</topology>
    </subcellularLocation>
    <subcellularLocation>
        <location evidence="1">Cell membrane</location>
        <topology evidence="1">Multi-pass membrane protein</topology>
    </subcellularLocation>
</comment>
<accession>A0A0A0M7E6</accession>
<evidence type="ECO:0000256" key="5">
    <source>
        <dbReference type="ARBA" id="ARBA00022519"/>
    </source>
</evidence>
<evidence type="ECO:0000256" key="8">
    <source>
        <dbReference type="ARBA" id="ARBA00023065"/>
    </source>
</evidence>
<dbReference type="Proteomes" id="UP000030003">
    <property type="component" value="Unassembled WGS sequence"/>
</dbReference>
<name>A0A0A0M7E6_9GAMM</name>
<evidence type="ECO:0000256" key="1">
    <source>
        <dbReference type="ARBA" id="ARBA00004651"/>
    </source>
</evidence>
<dbReference type="InterPro" id="IPR037673">
    <property type="entry name" value="MSC/AndL"/>
</dbReference>
<dbReference type="PANTHER" id="PTHR30266:SF2">
    <property type="entry name" value="LARGE-CONDUCTANCE MECHANOSENSITIVE CHANNEL"/>
    <property type="match status" value="1"/>
</dbReference>
<dbReference type="InterPro" id="IPR019823">
    <property type="entry name" value="Mechanosensitive_channel_CS"/>
</dbReference>
<dbReference type="RefSeq" id="WP_027069448.1">
    <property type="nucleotide sequence ID" value="NZ_AUHT01000006.1"/>
</dbReference>
<dbReference type="NCBIfam" id="TIGR00220">
    <property type="entry name" value="mscL"/>
    <property type="match status" value="1"/>
</dbReference>
<dbReference type="GO" id="GO:0005886">
    <property type="term" value="C:plasma membrane"/>
    <property type="evidence" value="ECO:0007669"/>
    <property type="project" value="UniProtKB-SubCell"/>
</dbReference>
<dbReference type="eggNOG" id="COG1970">
    <property type="taxonomic scope" value="Bacteria"/>
</dbReference>
<feature type="transmembrane region" description="Helical" evidence="11">
    <location>
        <begin position="79"/>
        <end position="103"/>
    </location>
</feature>
<keyword evidence="13" id="KW-1185">Reference proteome</keyword>
<comment type="similarity">
    <text evidence="2 11">Belongs to the MscL family.</text>
</comment>
<dbReference type="PROSITE" id="PS01327">
    <property type="entry name" value="MSCL"/>
    <property type="match status" value="1"/>
</dbReference>
<evidence type="ECO:0000256" key="3">
    <source>
        <dbReference type="ARBA" id="ARBA00022448"/>
    </source>
</evidence>
<evidence type="ECO:0000313" key="13">
    <source>
        <dbReference type="Proteomes" id="UP000030003"/>
    </source>
</evidence>